<feature type="non-terminal residue" evidence="1">
    <location>
        <position position="1"/>
    </location>
</feature>
<proteinExistence type="predicted"/>
<accession>A0A941F0L9</accession>
<keyword evidence="2" id="KW-1185">Reference proteome</keyword>
<dbReference type="Proteomes" id="UP000675781">
    <property type="component" value="Unassembled WGS sequence"/>
</dbReference>
<gene>
    <name evidence="1" type="ORF">KDL01_39100</name>
</gene>
<dbReference type="EMBL" id="JAGSOG010000425">
    <property type="protein sequence ID" value="MBR7839334.1"/>
    <property type="molecule type" value="Genomic_DNA"/>
</dbReference>
<comment type="caution">
    <text evidence="1">The sequence shown here is derived from an EMBL/GenBank/DDBJ whole genome shotgun (WGS) entry which is preliminary data.</text>
</comment>
<evidence type="ECO:0000313" key="1">
    <source>
        <dbReference type="EMBL" id="MBR7839334.1"/>
    </source>
</evidence>
<dbReference type="RefSeq" id="WP_368861746.1">
    <property type="nucleotide sequence ID" value="NZ_JAGSOG010000425.1"/>
</dbReference>
<dbReference type="AlphaFoldDB" id="A0A941F0L9"/>
<evidence type="ECO:0000313" key="2">
    <source>
        <dbReference type="Proteomes" id="UP000675781"/>
    </source>
</evidence>
<reference evidence="1" key="1">
    <citation type="submission" date="2021-04" db="EMBL/GenBank/DDBJ databases">
        <title>Genome based classification of Actinospica acidithermotolerans sp. nov., an actinobacterium isolated from an Indonesian hot spring.</title>
        <authorList>
            <person name="Kusuma A.B."/>
            <person name="Putra K.E."/>
            <person name="Nafisah S."/>
            <person name="Loh J."/>
            <person name="Nouioui I."/>
            <person name="Goodfellow M."/>
        </authorList>
    </citation>
    <scope>NUCLEOTIDE SEQUENCE</scope>
    <source>
        <strain evidence="1">CSCA 57</strain>
    </source>
</reference>
<protein>
    <submittedName>
        <fullName evidence="1">Uncharacterized protein</fullName>
    </submittedName>
</protein>
<name>A0A941F0L9_9ACTN</name>
<organism evidence="1 2">
    <name type="scientific">Actinospica durhamensis</name>
    <dbReference type="NCBI Taxonomy" id="1508375"/>
    <lineage>
        <taxon>Bacteria</taxon>
        <taxon>Bacillati</taxon>
        <taxon>Actinomycetota</taxon>
        <taxon>Actinomycetes</taxon>
        <taxon>Catenulisporales</taxon>
        <taxon>Actinospicaceae</taxon>
        <taxon>Actinospica</taxon>
    </lineage>
</organism>
<sequence length="163" mass="16604">SAALVGVDDLGIEAVAAAGAPTSRLVVVRPDASSWVKAVEVLIGAVEVVLVRPPVAVGDALARRIVARLRRSAAVATALLVTGPGSFPAPVRLRVAQARWAGLEDGHGQLTARRATVVAEGRAVGGGSRVAELYLPGPDGAVHPVEAVRPVDELAARRRLAAA</sequence>